<dbReference type="Pfam" id="PF05345">
    <property type="entry name" value="He_PIG"/>
    <property type="match status" value="1"/>
</dbReference>
<dbReference type="Proteomes" id="UP001592530">
    <property type="component" value="Unassembled WGS sequence"/>
</dbReference>
<organism evidence="2 3">
    <name type="scientific">Streptacidiphilus alkalitolerans</name>
    <dbReference type="NCBI Taxonomy" id="3342712"/>
    <lineage>
        <taxon>Bacteria</taxon>
        <taxon>Bacillati</taxon>
        <taxon>Actinomycetota</taxon>
        <taxon>Actinomycetes</taxon>
        <taxon>Kitasatosporales</taxon>
        <taxon>Streptomycetaceae</taxon>
        <taxon>Streptacidiphilus</taxon>
    </lineage>
</organism>
<dbReference type="EMBL" id="JBHEZY010000005">
    <property type="protein sequence ID" value="MFC1432228.1"/>
    <property type="molecule type" value="Genomic_DNA"/>
</dbReference>
<feature type="region of interest" description="Disordered" evidence="1">
    <location>
        <begin position="1301"/>
        <end position="1341"/>
    </location>
</feature>
<accession>A0ABV6X1R5</accession>
<dbReference type="InterPro" id="IPR013783">
    <property type="entry name" value="Ig-like_fold"/>
</dbReference>
<feature type="compositionally biased region" description="Basic and acidic residues" evidence="1">
    <location>
        <begin position="1313"/>
        <end position="1328"/>
    </location>
</feature>
<reference evidence="2 3" key="1">
    <citation type="submission" date="2024-09" db="EMBL/GenBank/DDBJ databases">
        <authorList>
            <person name="Lee S.D."/>
        </authorList>
    </citation>
    <scope>NUCLEOTIDE SEQUENCE [LARGE SCALE GENOMIC DNA]</scope>
    <source>
        <strain evidence="2 3">N1-3</strain>
    </source>
</reference>
<evidence type="ECO:0000256" key="1">
    <source>
        <dbReference type="SAM" id="MobiDB-lite"/>
    </source>
</evidence>
<sequence length="1341" mass="139835">MTVSSVPIPGTTLVGQARSVVCSSLLMQDALPTGGISVREGENQMALFANPFLDGKEEALVLNQSGALTYVQRTASSASGWQQVSVDTSAGAPPLLGGEVAVIVNPYDLSVWAVYTAASAAEAEQVSALRLTAQTVDGVASCSWQAMPGAISFAGASMPAISRLRVAYDGTTPHVVGLTATNTLGYINPLFTIAPGGTAFFGWSVLPNPLTGAPTDSFDYTVQFGVNQAPEVYLLQGPNLSMVTFFPVFSSAPVSGTAAELVGAYQLPRGSRGSATGCVYLDASGDLVTYNSVYGMNGPVAHFGTTSGLGLITASLWTDANRMLHVFGLDTDKTLRLLNQASWANGAPAWAQAVSQDGTTTTPALIGVHPGVAGLVLDPFPDLLPSELLWQEGTQAADMWCVCTQDVASARWAMEPIRLTDAASPIVTAAHYVSDITVLDGVGTPLGGLPVQVSAESRLEIISGGMSWLVGPGYSATLTTNRLGRIRIAVPARALVPPAIHVDAPGLVPGAVIQPASDVHEYLAGTGTLASQSAPFSGTALLAATAGGVNVVKPGTTLAEATAAATGVQQAFTAAAGKPLTSRLLTGPGPAPEIHGCAVGTMADGRVGYREFGSAKEVEDYLAGIRALPEYGGILDEFLDFLGNIWEGIKNGAIEVYNVYQAEGFFGVVIWIGGKIVEVAKVVIDGVETAGQVAEAYFNTVVQDITDALDWLQSLFDFSAIWNTKKALADGLTKVVDLGIATLDYAGTLADRWFQEKEQEVTTLFTTLKKQFATTAVGDFANITPLPPTANGSVPTQQELRGNPQATWLLNHLMDSESSGALLGRAAVSIPPDSPLVTAFTQFLQDLNASALVDDVTTTLGDLATAASVLFDPANPAVAQTTSVLALLNDMENLALDVLQALDTLVNKILGLAATIARSVDDLLDSSLDLLGPIGSLIQWILEEVDGPDIDQLTLGDFLLLVIAFYVTTLYKLFYGVDEQPFPTGVFPLLPGPPSATGVAGDEPDPDSMHTWQLFCGFAGVFNSLLNFYGDLCIMWDKVDPVLNPLICIGALLTQVLSGVALSAPPVTGREWEGPATGAFVAQLLEWLLGFAVCAASLSEVAEADTVWLKNLNGIAGPVVNTLFGVANLACLAADDAQAKATAYTWGSDMVSVIGALDSVIRIDTGPEEPDESLPWRVGITAGVNVGTNLTAAVMTIVSGVTRTRPEITFDSLDPIAEGTAGQPFVLDVKKHTTGGDKPCNRPLQKFTMTGAEGSGLTIDPDTGQVTGTPTSALSYDVTFTVSDSNCPAYESEAVTGKITIGSSLSAPPHPRGHGDHHDHSGHHDHDGHKHKGHGGHRADS</sequence>
<name>A0ABV6X1R5_9ACTN</name>
<feature type="compositionally biased region" description="Basic residues" evidence="1">
    <location>
        <begin position="1329"/>
        <end position="1341"/>
    </location>
</feature>
<proteinExistence type="predicted"/>
<dbReference type="RefSeq" id="WP_380553794.1">
    <property type="nucleotide sequence ID" value="NZ_JBHEZY010000005.1"/>
</dbReference>
<protein>
    <submittedName>
        <fullName evidence="2">Ig domain-containing protein</fullName>
    </submittedName>
</protein>
<evidence type="ECO:0000313" key="2">
    <source>
        <dbReference type="EMBL" id="MFC1432228.1"/>
    </source>
</evidence>
<gene>
    <name evidence="2" type="ORF">ACEZDB_16390</name>
</gene>
<dbReference type="Gene3D" id="2.60.40.10">
    <property type="entry name" value="Immunoglobulins"/>
    <property type="match status" value="1"/>
</dbReference>
<comment type="caution">
    <text evidence="2">The sequence shown here is derived from an EMBL/GenBank/DDBJ whole genome shotgun (WGS) entry which is preliminary data.</text>
</comment>
<evidence type="ECO:0000313" key="3">
    <source>
        <dbReference type="Proteomes" id="UP001592530"/>
    </source>
</evidence>